<dbReference type="InterPro" id="IPR001830">
    <property type="entry name" value="Glyco_trans_20"/>
</dbReference>
<dbReference type="InterPro" id="IPR023214">
    <property type="entry name" value="HAD_sf"/>
</dbReference>
<feature type="compositionally biased region" description="Polar residues" evidence="5">
    <location>
        <begin position="1129"/>
        <end position="1140"/>
    </location>
</feature>
<dbReference type="PROSITE" id="PS51166">
    <property type="entry name" value="CBM20"/>
    <property type="match status" value="1"/>
</dbReference>
<dbReference type="Pfam" id="PF02358">
    <property type="entry name" value="Trehalose_PPase"/>
    <property type="match status" value="2"/>
</dbReference>
<feature type="region of interest" description="Disordered" evidence="5">
    <location>
        <begin position="942"/>
        <end position="975"/>
    </location>
</feature>
<dbReference type="Gene3D" id="2.60.40.10">
    <property type="entry name" value="Immunoglobulins"/>
    <property type="match status" value="1"/>
</dbReference>
<feature type="domain" description="CBM20" evidence="6">
    <location>
        <begin position="13"/>
        <end position="165"/>
    </location>
</feature>
<dbReference type="GO" id="GO:2001070">
    <property type="term" value="F:starch binding"/>
    <property type="evidence" value="ECO:0007669"/>
    <property type="project" value="InterPro"/>
</dbReference>
<name>A0AAV9IPX3_CYACA</name>
<accession>A0AAV9IPX3</accession>
<comment type="similarity">
    <text evidence="2">In the C-terminal section; belongs to the trehalose phosphatase family.</text>
</comment>
<evidence type="ECO:0000313" key="8">
    <source>
        <dbReference type="Proteomes" id="UP001301350"/>
    </source>
</evidence>
<dbReference type="CDD" id="cd03788">
    <property type="entry name" value="GT20_TPS"/>
    <property type="match status" value="1"/>
</dbReference>
<dbReference type="InterPro" id="IPR002044">
    <property type="entry name" value="CBM20"/>
</dbReference>
<dbReference type="GO" id="GO:0005829">
    <property type="term" value="C:cytosol"/>
    <property type="evidence" value="ECO:0007669"/>
    <property type="project" value="TreeGrafter"/>
</dbReference>
<dbReference type="Proteomes" id="UP001301350">
    <property type="component" value="Unassembled WGS sequence"/>
</dbReference>
<dbReference type="GO" id="GO:0016757">
    <property type="term" value="F:glycosyltransferase activity"/>
    <property type="evidence" value="ECO:0007669"/>
    <property type="project" value="UniProtKB-KW"/>
</dbReference>
<feature type="region of interest" description="Disordered" evidence="5">
    <location>
        <begin position="1047"/>
        <end position="1086"/>
    </location>
</feature>
<dbReference type="SUPFAM" id="SSF53756">
    <property type="entry name" value="UDP-Glycosyltransferase/glycogen phosphorylase"/>
    <property type="match status" value="1"/>
</dbReference>
<organism evidence="7 8">
    <name type="scientific">Cyanidium caldarium</name>
    <name type="common">Red alga</name>
    <dbReference type="NCBI Taxonomy" id="2771"/>
    <lineage>
        <taxon>Eukaryota</taxon>
        <taxon>Rhodophyta</taxon>
        <taxon>Bangiophyceae</taxon>
        <taxon>Cyanidiales</taxon>
        <taxon>Cyanidiaceae</taxon>
        <taxon>Cyanidium</taxon>
    </lineage>
</organism>
<dbReference type="SUPFAM" id="SSF49452">
    <property type="entry name" value="Starch-binding domain-like"/>
    <property type="match status" value="1"/>
</dbReference>
<feature type="compositionally biased region" description="Basic and acidic residues" evidence="5">
    <location>
        <begin position="1113"/>
        <end position="1128"/>
    </location>
</feature>
<dbReference type="NCBIfam" id="TIGR00685">
    <property type="entry name" value="T6PP"/>
    <property type="match status" value="1"/>
</dbReference>
<feature type="region of interest" description="Disordered" evidence="5">
    <location>
        <begin position="61"/>
        <end position="87"/>
    </location>
</feature>
<dbReference type="FunFam" id="3.40.50.2000:FF:000010">
    <property type="entry name" value="Alpha,alpha-trehalose-phosphate synthase"/>
    <property type="match status" value="1"/>
</dbReference>
<feature type="region of interest" description="Disordered" evidence="5">
    <location>
        <begin position="1105"/>
        <end position="1140"/>
    </location>
</feature>
<evidence type="ECO:0000256" key="2">
    <source>
        <dbReference type="ARBA" id="ARBA00006330"/>
    </source>
</evidence>
<dbReference type="InterPro" id="IPR003337">
    <property type="entry name" value="Trehalose_PPase"/>
</dbReference>
<keyword evidence="4" id="KW-0808">Transferase</keyword>
<gene>
    <name evidence="7" type="ORF">CDCA_CDCA01G0146</name>
</gene>
<evidence type="ECO:0000256" key="5">
    <source>
        <dbReference type="SAM" id="MobiDB-lite"/>
    </source>
</evidence>
<evidence type="ECO:0000256" key="3">
    <source>
        <dbReference type="ARBA" id="ARBA00022676"/>
    </source>
</evidence>
<comment type="similarity">
    <text evidence="1">In the N-terminal section; belongs to the glycosyltransferase 20 family.</text>
</comment>
<dbReference type="GO" id="GO:0004805">
    <property type="term" value="F:trehalose-phosphatase activity"/>
    <property type="evidence" value="ECO:0007669"/>
    <property type="project" value="TreeGrafter"/>
</dbReference>
<dbReference type="FunFam" id="3.40.50.1000:FF:000052">
    <property type="entry name" value="Alpha,alpha-trehalose-phosphate synthase [UDP-forming] 6"/>
    <property type="match status" value="1"/>
</dbReference>
<dbReference type="FunFam" id="3.40.50.2000:FF:000079">
    <property type="entry name" value="Trehalose-6-phosphate synthase 8"/>
    <property type="match status" value="1"/>
</dbReference>
<dbReference type="AlphaFoldDB" id="A0AAV9IPX3"/>
<dbReference type="Gene3D" id="3.40.50.1000">
    <property type="entry name" value="HAD superfamily/HAD-like"/>
    <property type="match status" value="2"/>
</dbReference>
<dbReference type="Gene3D" id="3.40.50.2000">
    <property type="entry name" value="Glycogen Phosphorylase B"/>
    <property type="match status" value="2"/>
</dbReference>
<protein>
    <recommendedName>
        <fullName evidence="6">CBM20 domain-containing protein</fullName>
    </recommendedName>
</protein>
<dbReference type="InterPro" id="IPR036412">
    <property type="entry name" value="HAD-like_sf"/>
</dbReference>
<evidence type="ECO:0000313" key="7">
    <source>
        <dbReference type="EMBL" id="KAK4534121.1"/>
    </source>
</evidence>
<feature type="compositionally biased region" description="Low complexity" evidence="5">
    <location>
        <begin position="1047"/>
        <end position="1057"/>
    </location>
</feature>
<dbReference type="CDD" id="cd01627">
    <property type="entry name" value="HAD_TPP"/>
    <property type="match status" value="1"/>
</dbReference>
<dbReference type="InterPro" id="IPR013783">
    <property type="entry name" value="Ig-like_fold"/>
</dbReference>
<evidence type="ECO:0000256" key="4">
    <source>
        <dbReference type="ARBA" id="ARBA00022679"/>
    </source>
</evidence>
<evidence type="ECO:0000259" key="6">
    <source>
        <dbReference type="PROSITE" id="PS51166"/>
    </source>
</evidence>
<dbReference type="EMBL" id="JANCYW010000001">
    <property type="protein sequence ID" value="KAK4534121.1"/>
    <property type="molecule type" value="Genomic_DNA"/>
</dbReference>
<dbReference type="InterPro" id="IPR013784">
    <property type="entry name" value="Carb-bd-like_fold"/>
</dbReference>
<proteinExistence type="inferred from homology"/>
<comment type="caution">
    <text evidence="7">The sequence shown here is derived from an EMBL/GenBank/DDBJ whole genome shotgun (WGS) entry which is preliminary data.</text>
</comment>
<dbReference type="SUPFAM" id="SSF56784">
    <property type="entry name" value="HAD-like"/>
    <property type="match status" value="1"/>
</dbReference>
<evidence type="ECO:0000256" key="1">
    <source>
        <dbReference type="ARBA" id="ARBA00005409"/>
    </source>
</evidence>
<sequence length="1140" mass="126654">MYGNARTYSHGGVDASQRTRVTFVVRCKDVDPGKQEHLFVLGDAVPLGSWSVAHAVPMMREERASTPEPTTSLATATGGGGGDGAGSALALLPGAPHGSRGAPWCATVELDSGTQVDYKYCILVRDPVTGAIDLTQEPRFEPFEGNRVLKVFGVGMRVDDRKFGEPFMATDESRIRVNYGRVFSRFEAPKSESLDCTSDGAVASARNAPLRSGLAATRYAPVVLEQPSCLIIVLYRLPILARRVHNEWVFQWDDDALYLTSVGLRKGLEGKIRVTWVGILNSDEEVPVHEQAHVSNILTSRYGCVPVFLPAETRVKFYQGFCKGVLWPLFHMITEIFEDDTHRTKNFDRSLWHVYCNVNRKFADTVVSLYHEGDLIWIHDYHLLVLPSQLRRKLCGAKIGFFLHTPWPSSEMYRMLPVRDELLRGLLSSTLIGFHLFDYARHFLSACVRLLNLEHESSRGSLAVEYAGRHVMIRVSHIGIDPERFRERLLHPDVKAAIAALRRDLKNRVILAAVDDLDMVKGIALKLLAFEALLASYPGYRDVLVLVQVAIPKVARVKPYVRDEIRALVERINNTYGSGDGGDYTPVLYIERDISFDERVAIYSLADMVFLTPIRDGLNLVPYEYVVSAAENKGQLILSEFTGCSRALSGAVRINPWNREEVAYTIDKVLQNNDEVKRRKHAADLTYVAGHTTADWAVSFLSDLERASEPVVRLTKLGLGFGVGARMLEFEGFQHLTTEQVVKSLRASQQRLFLFDYDGTLTGTDPRHERMAHAWAKPSDTVMQALAQISSNSHNLVVIMSGRSREMLQSAFKGLGRVALAAEHGFYYRWNDKYPWQESRPNADLSWIEVAHEIMLSYMERTDGSYIEKKTAGLVWHYKDADPEFGGWQASELHDHLESVLSSFGVQVISGNRWVQVRLRDVNKGVMVETILRWYSSGHLPPSPTGPLDEAPPPPPAASTSPSTPSGGGRAAMMAMPSPHRPDFILCCGDDRTDEDMFTYIDQVYERASEEVHSRIFTCVLGVKPSNARYYIRDSDEMVEILTALASASSSRPTRSSTVEDFRGPASALGEGNSSDGGGSGLRGHRLNVLGRASTSNDEAVGFHLAGTSLDDSDNRAGGRGRGSETRSDGISGSSLLRRH</sequence>
<feature type="compositionally biased region" description="Pro residues" evidence="5">
    <location>
        <begin position="942"/>
        <end position="957"/>
    </location>
</feature>
<dbReference type="Pfam" id="PF00982">
    <property type="entry name" value="Glyco_transf_20"/>
    <property type="match status" value="1"/>
</dbReference>
<dbReference type="PANTHER" id="PTHR10788">
    <property type="entry name" value="TREHALOSE-6-PHOSPHATE SYNTHASE"/>
    <property type="match status" value="1"/>
</dbReference>
<keyword evidence="8" id="KW-1185">Reference proteome</keyword>
<dbReference type="GO" id="GO:0005992">
    <property type="term" value="P:trehalose biosynthetic process"/>
    <property type="evidence" value="ECO:0007669"/>
    <property type="project" value="InterPro"/>
</dbReference>
<keyword evidence="3" id="KW-0328">Glycosyltransferase</keyword>
<reference evidence="7 8" key="1">
    <citation type="submission" date="2022-07" db="EMBL/GenBank/DDBJ databases">
        <title>Genome-wide signatures of adaptation to extreme environments.</title>
        <authorList>
            <person name="Cho C.H."/>
            <person name="Yoon H.S."/>
        </authorList>
    </citation>
    <scope>NUCLEOTIDE SEQUENCE [LARGE SCALE GENOMIC DNA]</scope>
    <source>
        <strain evidence="7 8">DBV 063 E5</strain>
    </source>
</reference>
<dbReference type="PANTHER" id="PTHR10788:SF94">
    <property type="entry name" value="ALPHA,ALPHA-TREHALOSE-PHOSPHATE SYNTHASE [UDP-FORMING] 5"/>
    <property type="match status" value="1"/>
</dbReference>